<feature type="domain" description="PPM-type phosphatase" evidence="1">
    <location>
        <begin position="57"/>
        <end position="259"/>
    </location>
</feature>
<dbReference type="Proteomes" id="UP001589610">
    <property type="component" value="Unassembled WGS sequence"/>
</dbReference>
<evidence type="ECO:0000313" key="2">
    <source>
        <dbReference type="EMBL" id="MFB9676001.1"/>
    </source>
</evidence>
<proteinExistence type="predicted"/>
<dbReference type="InterPro" id="IPR001932">
    <property type="entry name" value="PPM-type_phosphatase-like_dom"/>
</dbReference>
<evidence type="ECO:0000313" key="3">
    <source>
        <dbReference type="Proteomes" id="UP001589610"/>
    </source>
</evidence>
<dbReference type="RefSeq" id="WP_386156010.1">
    <property type="nucleotide sequence ID" value="NZ_JBHMBS010000004.1"/>
</dbReference>
<dbReference type="InterPro" id="IPR036457">
    <property type="entry name" value="PPM-type-like_dom_sf"/>
</dbReference>
<accession>A0ABV5TAP5</accession>
<gene>
    <name evidence="2" type="ORF">ACFFRH_10920</name>
</gene>
<comment type="caution">
    <text evidence="2">The sequence shown here is derived from an EMBL/GenBank/DDBJ whole genome shotgun (WGS) entry which is preliminary data.</text>
</comment>
<reference evidence="2 3" key="1">
    <citation type="submission" date="2024-09" db="EMBL/GenBank/DDBJ databases">
        <authorList>
            <person name="Sun Q."/>
            <person name="Mori K."/>
        </authorList>
    </citation>
    <scope>NUCLEOTIDE SEQUENCE [LARGE SCALE GENOMIC DNA]</scope>
    <source>
        <strain evidence="2 3">JCM 3028</strain>
    </source>
</reference>
<sequence>MTSIPVIPEPLVIGRRPMLDSDPGGLPAPHPGHLGCPDTALDGATLPGLIVRAASIRGDAHRYYGTPRQDAMGLWQTGEAQLLACVADGLGSKELSHAGASLACESAYRNIADLRAYPDLQNAAGYLIDSIADEISKQAAQYKVSADALSTTFLAAVIDQGMDTSPHRVRLMRVGDSTAFLLREGTWEECFGKKSEETVVDSATHALPGHTGQVEVTTAYLEPGDMLLLCTDGISTPLTRNSEVGEQLSAWWSQAEPPSLPEFFWQSSFRAKSYDDDRTAICVWRV</sequence>
<dbReference type="EMBL" id="JBHMBS010000004">
    <property type="protein sequence ID" value="MFB9676001.1"/>
    <property type="molecule type" value="Genomic_DNA"/>
</dbReference>
<organism evidence="2 3">
    <name type="scientific">Streptosporangium vulgare</name>
    <dbReference type="NCBI Taxonomy" id="46190"/>
    <lineage>
        <taxon>Bacteria</taxon>
        <taxon>Bacillati</taxon>
        <taxon>Actinomycetota</taxon>
        <taxon>Actinomycetes</taxon>
        <taxon>Streptosporangiales</taxon>
        <taxon>Streptosporangiaceae</taxon>
        <taxon>Streptosporangium</taxon>
    </lineage>
</organism>
<protein>
    <submittedName>
        <fullName evidence="2">Protein phosphatase 2C domain-containing protein</fullName>
    </submittedName>
</protein>
<name>A0ABV5TAP5_9ACTN</name>
<evidence type="ECO:0000259" key="1">
    <source>
        <dbReference type="Pfam" id="PF13672"/>
    </source>
</evidence>
<dbReference type="Pfam" id="PF13672">
    <property type="entry name" value="PP2C_2"/>
    <property type="match status" value="1"/>
</dbReference>
<dbReference type="Gene3D" id="3.60.40.10">
    <property type="entry name" value="PPM-type phosphatase domain"/>
    <property type="match status" value="1"/>
</dbReference>
<dbReference type="SUPFAM" id="SSF81606">
    <property type="entry name" value="PP2C-like"/>
    <property type="match status" value="1"/>
</dbReference>
<keyword evidence="3" id="KW-1185">Reference proteome</keyword>